<evidence type="ECO:0000256" key="5">
    <source>
        <dbReference type="ARBA" id="ARBA00023242"/>
    </source>
</evidence>
<reference evidence="10" key="2">
    <citation type="submission" date="2025-08" db="UniProtKB">
        <authorList>
            <consortium name="RefSeq"/>
        </authorList>
    </citation>
    <scope>IDENTIFICATION</scope>
    <source>
        <tissue evidence="10">Leaf</tissue>
    </source>
</reference>
<keyword evidence="3" id="KW-0238">DNA-binding</keyword>
<dbReference type="InterPro" id="IPR004827">
    <property type="entry name" value="bZIP"/>
</dbReference>
<evidence type="ECO:0000256" key="6">
    <source>
        <dbReference type="SAM" id="Coils"/>
    </source>
</evidence>
<dbReference type="SUPFAM" id="SSF57959">
    <property type="entry name" value="Leucine zipper domain"/>
    <property type="match status" value="1"/>
</dbReference>
<comment type="subcellular location">
    <subcellularLocation>
        <location evidence="1">Nucleus</location>
    </subcellularLocation>
</comment>
<keyword evidence="9" id="KW-1185">Reference proteome</keyword>
<feature type="domain" description="BZIP" evidence="8">
    <location>
        <begin position="162"/>
        <end position="225"/>
    </location>
</feature>
<dbReference type="SMART" id="SM00338">
    <property type="entry name" value="BRLZ"/>
    <property type="match status" value="1"/>
</dbReference>
<evidence type="ECO:0000256" key="4">
    <source>
        <dbReference type="ARBA" id="ARBA00023163"/>
    </source>
</evidence>
<keyword evidence="2" id="KW-0805">Transcription regulation</keyword>
<dbReference type="InterPro" id="IPR046347">
    <property type="entry name" value="bZIP_sf"/>
</dbReference>
<evidence type="ECO:0000313" key="9">
    <source>
        <dbReference type="Proteomes" id="UP000813463"/>
    </source>
</evidence>
<protein>
    <submittedName>
        <fullName evidence="10">Basic leucine zipper 9 isoform X1</fullName>
    </submittedName>
</protein>
<dbReference type="Gene3D" id="1.20.5.170">
    <property type="match status" value="1"/>
</dbReference>
<evidence type="ECO:0000256" key="2">
    <source>
        <dbReference type="ARBA" id="ARBA00023015"/>
    </source>
</evidence>
<dbReference type="GO" id="GO:0046983">
    <property type="term" value="F:protein dimerization activity"/>
    <property type="evidence" value="ECO:0007669"/>
    <property type="project" value="UniProtKB-ARBA"/>
</dbReference>
<dbReference type="AlphaFoldDB" id="A0A9R0I7H7"/>
<organism evidence="9 10">
    <name type="scientific">Spinacia oleracea</name>
    <name type="common">Spinach</name>
    <dbReference type="NCBI Taxonomy" id="3562"/>
    <lineage>
        <taxon>Eukaryota</taxon>
        <taxon>Viridiplantae</taxon>
        <taxon>Streptophyta</taxon>
        <taxon>Embryophyta</taxon>
        <taxon>Tracheophyta</taxon>
        <taxon>Spermatophyta</taxon>
        <taxon>Magnoliopsida</taxon>
        <taxon>eudicotyledons</taxon>
        <taxon>Gunneridae</taxon>
        <taxon>Pentapetalae</taxon>
        <taxon>Caryophyllales</taxon>
        <taxon>Chenopodiaceae</taxon>
        <taxon>Chenopodioideae</taxon>
        <taxon>Anserineae</taxon>
        <taxon>Spinacia</taxon>
    </lineage>
</organism>
<dbReference type="FunFam" id="1.20.5.170:FF:000020">
    <property type="entry name" value="BZIP transcription factor"/>
    <property type="match status" value="1"/>
</dbReference>
<feature type="region of interest" description="Disordered" evidence="7">
    <location>
        <begin position="127"/>
        <end position="182"/>
    </location>
</feature>
<sequence>MNHQKPTLYAGNHHMKRSPSELALHALVNNNPTVVDHPHHSLFYDHDHTAGFVDPTAAVVSDHHHLDTFGFKNNNNQQDIINNFTVGGGFDQQALAWYQDLAPQQPCLSATIDSQSSICAGSPTSILIKPKAGDNQGSGSSEDDEEETEAGQCEQSGDDGVDVKRIRRMVSNRESARRSRRRKQAHLLDLEVQVEQLGVENTTLFKQLNAAAQQLREATTNNRVLKSDVEALRAKVKLAEDRVTRGTRNQLLQTSTLPQIAASVQSLSGLTNMTPTIMVQGQEASFEGVFSWQNSNDHVMHRSGIGSDCTVSGGVSCVSSVNGIWR</sequence>
<accession>A0A9R0I7H7</accession>
<dbReference type="GO" id="GO:0003677">
    <property type="term" value="F:DNA binding"/>
    <property type="evidence" value="ECO:0007669"/>
    <property type="project" value="UniProtKB-KW"/>
</dbReference>
<evidence type="ECO:0000256" key="1">
    <source>
        <dbReference type="ARBA" id="ARBA00004123"/>
    </source>
</evidence>
<dbReference type="GO" id="GO:0005634">
    <property type="term" value="C:nucleus"/>
    <property type="evidence" value="ECO:0007669"/>
    <property type="project" value="UniProtKB-SubCell"/>
</dbReference>
<reference evidence="9" key="1">
    <citation type="journal article" date="2021" name="Nat. Commun.">
        <title>Genomic analyses provide insights into spinach domestication and the genetic basis of agronomic traits.</title>
        <authorList>
            <person name="Cai X."/>
            <person name="Sun X."/>
            <person name="Xu C."/>
            <person name="Sun H."/>
            <person name="Wang X."/>
            <person name="Ge C."/>
            <person name="Zhang Z."/>
            <person name="Wang Q."/>
            <person name="Fei Z."/>
            <person name="Jiao C."/>
            <person name="Wang Q."/>
        </authorList>
    </citation>
    <scope>NUCLEOTIDE SEQUENCE [LARGE SCALE GENOMIC DNA]</scope>
    <source>
        <strain evidence="9">cv. Varoflay</strain>
    </source>
</reference>
<evidence type="ECO:0000256" key="7">
    <source>
        <dbReference type="SAM" id="MobiDB-lite"/>
    </source>
</evidence>
<dbReference type="RefSeq" id="XP_021843982.1">
    <property type="nucleotide sequence ID" value="XM_021988290.2"/>
</dbReference>
<evidence type="ECO:0000256" key="3">
    <source>
        <dbReference type="ARBA" id="ARBA00023125"/>
    </source>
</evidence>
<keyword evidence="6" id="KW-0175">Coiled coil</keyword>
<evidence type="ECO:0000259" key="8">
    <source>
        <dbReference type="PROSITE" id="PS50217"/>
    </source>
</evidence>
<keyword evidence="5" id="KW-0539">Nucleus</keyword>
<dbReference type="InterPro" id="IPR044168">
    <property type="entry name" value="RISBZ3/4/5"/>
</dbReference>
<name>A0A9R0I7H7_SPIOL</name>
<dbReference type="GeneID" id="110783906"/>
<feature type="coiled-coil region" evidence="6">
    <location>
        <begin position="208"/>
        <end position="242"/>
    </location>
</feature>
<dbReference type="GO" id="GO:0003700">
    <property type="term" value="F:DNA-binding transcription factor activity"/>
    <property type="evidence" value="ECO:0007669"/>
    <property type="project" value="InterPro"/>
</dbReference>
<dbReference type="PROSITE" id="PS50217">
    <property type="entry name" value="BZIP"/>
    <property type="match status" value="1"/>
</dbReference>
<dbReference type="Pfam" id="PF00170">
    <property type="entry name" value="bZIP_1"/>
    <property type="match status" value="1"/>
</dbReference>
<evidence type="ECO:0000313" key="10">
    <source>
        <dbReference type="RefSeq" id="XP_021843982.1"/>
    </source>
</evidence>
<dbReference type="PANTHER" id="PTHR47693:SF1">
    <property type="entry name" value="BZIP TRANSCRIPTION FACTOR RISBZ3"/>
    <property type="match status" value="1"/>
</dbReference>
<dbReference type="OrthoDB" id="1299653at2759"/>
<dbReference type="Proteomes" id="UP000813463">
    <property type="component" value="Chromosome 1"/>
</dbReference>
<keyword evidence="4" id="KW-0804">Transcription</keyword>
<dbReference type="KEGG" id="soe:110783906"/>
<dbReference type="PROSITE" id="PS00036">
    <property type="entry name" value="BZIP_BASIC"/>
    <property type="match status" value="1"/>
</dbReference>
<gene>
    <name evidence="10" type="primary">LOC110783906</name>
</gene>
<proteinExistence type="predicted"/>
<dbReference type="PANTHER" id="PTHR47693">
    <property type="entry name" value="BZIP TRANSCRIPTION FACTOR RISBZ3-RELATED"/>
    <property type="match status" value="1"/>
</dbReference>